<dbReference type="PANTHER" id="PTHR36852">
    <property type="entry name" value="PROTEIN GVPL 2"/>
    <property type="match status" value="1"/>
</dbReference>
<evidence type="ECO:0000313" key="5">
    <source>
        <dbReference type="EMBL" id="PJI91430.1"/>
    </source>
</evidence>
<dbReference type="Proteomes" id="UP000228531">
    <property type="component" value="Unassembled WGS sequence"/>
</dbReference>
<comment type="subcellular location">
    <subcellularLocation>
        <location evidence="2">Gas vesicle</location>
    </subcellularLocation>
</comment>
<evidence type="ECO:0000313" key="6">
    <source>
        <dbReference type="Proteomes" id="UP000228531"/>
    </source>
</evidence>
<evidence type="ECO:0000256" key="4">
    <source>
        <dbReference type="SAM" id="MobiDB-lite"/>
    </source>
</evidence>
<sequence length="241" mass="26515">MQRFQLHGLVPAHTQPQPSAADHEILPCGPVSALISTIAHLDMDEELSPDVLATWAVKHNAILTAYCADTTVVPMAIGAVFSDRSAIAAELNADMDAHIAALRVLRDVQEFTVQLTGTDMPKPEAAPAASGRDFLHRQRGRRDRRHNLQRDRQAFAQDILHQLQTPTLQITPSTCSKPNKLLNCIVLIAKSDITQLRHMARNMHDMALDLGLDLVITGPWPPYSSAVLRPTLPEDQNVARA</sequence>
<comment type="caution">
    <text evidence="5">The sequence shown here is derived from an EMBL/GenBank/DDBJ whole genome shotgun (WGS) entry which is preliminary data.</text>
</comment>
<feature type="region of interest" description="Disordered" evidence="4">
    <location>
        <begin position="117"/>
        <end position="146"/>
    </location>
</feature>
<dbReference type="RefSeq" id="WP_100366353.1">
    <property type="nucleotide sequence ID" value="NZ_PGTY01000001.1"/>
</dbReference>
<comment type="similarity">
    <text evidence="3">Belongs to the gas vesicle GvpF/GvpL family.</text>
</comment>
<dbReference type="InterPro" id="IPR009430">
    <property type="entry name" value="GvpL/GvpF"/>
</dbReference>
<proteinExistence type="inferred from homology"/>
<name>A0A2M8WKI5_9RHOB</name>
<organism evidence="5 6">
    <name type="scientific">Yoonia maricola</name>
    <dbReference type="NCBI Taxonomy" id="420999"/>
    <lineage>
        <taxon>Bacteria</taxon>
        <taxon>Pseudomonadati</taxon>
        <taxon>Pseudomonadota</taxon>
        <taxon>Alphaproteobacteria</taxon>
        <taxon>Rhodobacterales</taxon>
        <taxon>Paracoccaceae</taxon>
        <taxon>Yoonia</taxon>
    </lineage>
</organism>
<dbReference type="GO" id="GO:0031411">
    <property type="term" value="C:gas vesicle"/>
    <property type="evidence" value="ECO:0007669"/>
    <property type="project" value="UniProtKB-SubCell"/>
</dbReference>
<reference evidence="5 6" key="1">
    <citation type="submission" date="2017-11" db="EMBL/GenBank/DDBJ databases">
        <title>Genomic Encyclopedia of Archaeal and Bacterial Type Strains, Phase II (KMG-II): From Individual Species to Whole Genera.</title>
        <authorList>
            <person name="Goeker M."/>
        </authorList>
    </citation>
    <scope>NUCLEOTIDE SEQUENCE [LARGE SCALE GENOMIC DNA]</scope>
    <source>
        <strain evidence="5 6">DSM 29128</strain>
    </source>
</reference>
<dbReference type="EMBL" id="PGTY01000001">
    <property type="protein sequence ID" value="PJI91430.1"/>
    <property type="molecule type" value="Genomic_DNA"/>
</dbReference>
<keyword evidence="1" id="KW-0304">Gas vesicle</keyword>
<dbReference type="PANTHER" id="PTHR36852:SF1">
    <property type="entry name" value="PROTEIN GVPL 2"/>
    <property type="match status" value="1"/>
</dbReference>
<gene>
    <name evidence="5" type="ORF">BC777_0258</name>
</gene>
<dbReference type="OrthoDB" id="146444at2"/>
<evidence type="ECO:0000256" key="3">
    <source>
        <dbReference type="ARBA" id="ARBA00035643"/>
    </source>
</evidence>
<dbReference type="AlphaFoldDB" id="A0A2M8WKI5"/>
<evidence type="ECO:0000256" key="2">
    <source>
        <dbReference type="ARBA" id="ARBA00035108"/>
    </source>
</evidence>
<keyword evidence="6" id="KW-1185">Reference proteome</keyword>
<dbReference type="GO" id="GO:0031412">
    <property type="term" value="P:gas vesicle organization"/>
    <property type="evidence" value="ECO:0007669"/>
    <property type="project" value="InterPro"/>
</dbReference>
<dbReference type="Pfam" id="PF06386">
    <property type="entry name" value="GvpL_GvpF"/>
    <property type="match status" value="1"/>
</dbReference>
<accession>A0A2M8WKI5</accession>
<protein>
    <submittedName>
        <fullName evidence="5">Gas vesicle protein GvpL/GvpF</fullName>
    </submittedName>
</protein>
<evidence type="ECO:0000256" key="1">
    <source>
        <dbReference type="ARBA" id="ARBA00022987"/>
    </source>
</evidence>